<protein>
    <recommendedName>
        <fullName evidence="3">histidine kinase</fullName>
        <ecNumber evidence="3">2.7.13.3</ecNumber>
    </recommendedName>
</protein>
<dbReference type="Gene3D" id="6.10.340.10">
    <property type="match status" value="1"/>
</dbReference>
<evidence type="ECO:0000256" key="4">
    <source>
        <dbReference type="ARBA" id="ARBA00022475"/>
    </source>
</evidence>
<reference evidence="15 16" key="1">
    <citation type="submission" date="2021-07" db="EMBL/GenBank/DDBJ databases">
        <title>Paenibacillus radiodurans sp. nov., isolated from the southeastern edge of Tengger Desert.</title>
        <authorList>
            <person name="Zhang G."/>
        </authorList>
    </citation>
    <scope>NUCLEOTIDE SEQUENCE [LARGE SCALE GENOMIC DNA]</scope>
    <source>
        <strain evidence="15 16">CCM 7311</strain>
    </source>
</reference>
<dbReference type="InterPro" id="IPR003660">
    <property type="entry name" value="HAMP_dom"/>
</dbReference>
<evidence type="ECO:0000313" key="16">
    <source>
        <dbReference type="Proteomes" id="UP001519887"/>
    </source>
</evidence>
<dbReference type="PANTHER" id="PTHR34220">
    <property type="entry name" value="SENSOR HISTIDINE KINASE YPDA"/>
    <property type="match status" value="1"/>
</dbReference>
<evidence type="ECO:0000256" key="8">
    <source>
        <dbReference type="ARBA" id="ARBA00022777"/>
    </source>
</evidence>
<proteinExistence type="predicted"/>
<evidence type="ECO:0000256" key="6">
    <source>
        <dbReference type="ARBA" id="ARBA00022679"/>
    </source>
</evidence>
<evidence type="ECO:0000256" key="1">
    <source>
        <dbReference type="ARBA" id="ARBA00000085"/>
    </source>
</evidence>
<keyword evidence="5" id="KW-0597">Phosphoprotein</keyword>
<dbReference type="Pfam" id="PF02518">
    <property type="entry name" value="HATPase_c"/>
    <property type="match status" value="1"/>
</dbReference>
<dbReference type="PRINTS" id="PR00344">
    <property type="entry name" value="BCTRLSENSOR"/>
</dbReference>
<dbReference type="InterPro" id="IPR036890">
    <property type="entry name" value="HATPase_C_sf"/>
</dbReference>
<keyword evidence="12" id="KW-1133">Transmembrane helix</keyword>
<evidence type="ECO:0000256" key="2">
    <source>
        <dbReference type="ARBA" id="ARBA00004651"/>
    </source>
</evidence>
<comment type="catalytic activity">
    <reaction evidence="1">
        <text>ATP + protein L-histidine = ADP + protein N-phospho-L-histidine.</text>
        <dbReference type="EC" id="2.7.13.3"/>
    </reaction>
</comment>
<feature type="domain" description="Histidine kinase" evidence="13">
    <location>
        <begin position="515"/>
        <end position="613"/>
    </location>
</feature>
<dbReference type="Gene3D" id="3.30.565.10">
    <property type="entry name" value="Histidine kinase-like ATPase, C-terminal domain"/>
    <property type="match status" value="1"/>
</dbReference>
<dbReference type="InterPro" id="IPR050640">
    <property type="entry name" value="Bact_2-comp_sensor_kinase"/>
</dbReference>
<accession>A0ABS7C924</accession>
<dbReference type="PANTHER" id="PTHR34220:SF7">
    <property type="entry name" value="SENSOR HISTIDINE KINASE YPDA"/>
    <property type="match status" value="1"/>
</dbReference>
<name>A0ABS7C924_9BACL</name>
<keyword evidence="4" id="KW-1003">Cell membrane</keyword>
<dbReference type="InterPro" id="IPR003594">
    <property type="entry name" value="HATPase_dom"/>
</dbReference>
<evidence type="ECO:0000259" key="13">
    <source>
        <dbReference type="PROSITE" id="PS50109"/>
    </source>
</evidence>
<evidence type="ECO:0000256" key="10">
    <source>
        <dbReference type="ARBA" id="ARBA00023012"/>
    </source>
</evidence>
<keyword evidence="16" id="KW-1185">Reference proteome</keyword>
<evidence type="ECO:0000256" key="9">
    <source>
        <dbReference type="ARBA" id="ARBA00022840"/>
    </source>
</evidence>
<dbReference type="RefSeq" id="WP_210045469.1">
    <property type="nucleotide sequence ID" value="NZ_JBHLVU010000004.1"/>
</dbReference>
<comment type="subcellular location">
    <subcellularLocation>
        <location evidence="2">Cell membrane</location>
        <topology evidence="2">Multi-pass membrane protein</topology>
    </subcellularLocation>
</comment>
<evidence type="ECO:0000256" key="12">
    <source>
        <dbReference type="SAM" id="Phobius"/>
    </source>
</evidence>
<dbReference type="InterPro" id="IPR005467">
    <property type="entry name" value="His_kinase_dom"/>
</dbReference>
<evidence type="ECO:0000259" key="14">
    <source>
        <dbReference type="PROSITE" id="PS50885"/>
    </source>
</evidence>
<keyword evidence="11 12" id="KW-0472">Membrane</keyword>
<evidence type="ECO:0000256" key="5">
    <source>
        <dbReference type="ARBA" id="ARBA00022553"/>
    </source>
</evidence>
<keyword evidence="9" id="KW-0067">ATP-binding</keyword>
<dbReference type="SMART" id="SM00304">
    <property type="entry name" value="HAMP"/>
    <property type="match status" value="1"/>
</dbReference>
<dbReference type="CDD" id="cd12912">
    <property type="entry name" value="PDC2_MCP_like"/>
    <property type="match status" value="1"/>
</dbReference>
<dbReference type="Gene3D" id="3.30.450.20">
    <property type="entry name" value="PAS domain"/>
    <property type="match status" value="1"/>
</dbReference>
<dbReference type="SMART" id="SM00387">
    <property type="entry name" value="HATPase_c"/>
    <property type="match status" value="1"/>
</dbReference>
<evidence type="ECO:0000256" key="7">
    <source>
        <dbReference type="ARBA" id="ARBA00022741"/>
    </source>
</evidence>
<dbReference type="PROSITE" id="PS50109">
    <property type="entry name" value="HIS_KIN"/>
    <property type="match status" value="1"/>
</dbReference>
<keyword evidence="12" id="KW-0812">Transmembrane</keyword>
<dbReference type="SUPFAM" id="SSF158472">
    <property type="entry name" value="HAMP domain-like"/>
    <property type="match status" value="1"/>
</dbReference>
<dbReference type="SUPFAM" id="SSF55874">
    <property type="entry name" value="ATPase domain of HSP90 chaperone/DNA topoisomerase II/histidine kinase"/>
    <property type="match status" value="1"/>
</dbReference>
<dbReference type="InterPro" id="IPR010559">
    <property type="entry name" value="Sig_transdc_His_kin_internal"/>
</dbReference>
<dbReference type="Proteomes" id="UP001519887">
    <property type="component" value="Unassembled WGS sequence"/>
</dbReference>
<evidence type="ECO:0000256" key="3">
    <source>
        <dbReference type="ARBA" id="ARBA00012438"/>
    </source>
</evidence>
<keyword evidence="10" id="KW-0902">Two-component regulatory system</keyword>
<evidence type="ECO:0000256" key="11">
    <source>
        <dbReference type="ARBA" id="ARBA00023136"/>
    </source>
</evidence>
<dbReference type="Pfam" id="PF06580">
    <property type="entry name" value="His_kinase"/>
    <property type="match status" value="1"/>
</dbReference>
<dbReference type="EMBL" id="JAHZIK010000843">
    <property type="protein sequence ID" value="MBW7457406.1"/>
    <property type="molecule type" value="Genomic_DNA"/>
</dbReference>
<dbReference type="CDD" id="cd06225">
    <property type="entry name" value="HAMP"/>
    <property type="match status" value="1"/>
</dbReference>
<organism evidence="15 16">
    <name type="scientific">Paenibacillus sepulcri</name>
    <dbReference type="NCBI Taxonomy" id="359917"/>
    <lineage>
        <taxon>Bacteria</taxon>
        <taxon>Bacillati</taxon>
        <taxon>Bacillota</taxon>
        <taxon>Bacilli</taxon>
        <taxon>Bacillales</taxon>
        <taxon>Paenibacillaceae</taxon>
        <taxon>Paenibacillus</taxon>
    </lineage>
</organism>
<comment type="caution">
    <text evidence="15">The sequence shown here is derived from an EMBL/GenBank/DDBJ whole genome shotgun (WGS) entry which is preliminary data.</text>
</comment>
<keyword evidence="6" id="KW-0808">Transferase</keyword>
<dbReference type="EC" id="2.7.13.3" evidence="3"/>
<keyword evidence="7" id="KW-0547">Nucleotide-binding</keyword>
<evidence type="ECO:0000313" key="15">
    <source>
        <dbReference type="EMBL" id="MBW7457406.1"/>
    </source>
</evidence>
<dbReference type="InterPro" id="IPR004358">
    <property type="entry name" value="Sig_transdc_His_kin-like_C"/>
</dbReference>
<feature type="domain" description="HAMP" evidence="14">
    <location>
        <begin position="352"/>
        <end position="404"/>
    </location>
</feature>
<gene>
    <name evidence="15" type="ORF">K0U00_25520</name>
</gene>
<dbReference type="PROSITE" id="PS50885">
    <property type="entry name" value="HAMP"/>
    <property type="match status" value="1"/>
</dbReference>
<dbReference type="GO" id="GO:0016301">
    <property type="term" value="F:kinase activity"/>
    <property type="evidence" value="ECO:0007669"/>
    <property type="project" value="UniProtKB-KW"/>
</dbReference>
<sequence>MKLLPSLRERFMRMRFRTKLIFFYVLLISLPSIINGFEHYSTSSGIILDNSRDSILEIVKKNNEIIDIILSGIEERTLSLISDQDLYDLFNHVTDKSDHSLVQMDKKVTAILTKYFGRDQDKYTAQLVTSYYSFGGNAPSITTNSPFFSVSPEGFRSSDIYRRAIEEQGKLIWIPTYDYSSKFAQPELRGVDPKFKYMFSTARVINSAPIVDGVIRSFAAHVEKPVLLINFSETYYRDILKFSLPIKDSYMYVVSDKGEIVYHPDTAKLATLDTSGWLDAAFKAENGTLTGEVDGNEMLICFDTSTVTGWKTISVVPYKQLIRELPAIRYLDLILAGTLTLLAIVIAYILSGWLIKPIKKLLVAIHLTGTGDFSTKIPDQPDYEFNVLIKKFNHMNDKIQELIRENYEVTLREKEAEIMALNLQLNPHFLYNTLNIINWMAIGKDQQAISKMIVSLSNMLQYTVNNKQEPVRLKDDLIWLRGYTHIMEKRFDGVFTIQIEMDGLPEECKVPKLFLQPIIENAIIHGFEDARSGGLIVISGEESSGVLCFKVADNGKGMDKSTVQKLLDPQSDGIGIKNIEQRIKLLYGEDYGLKIDSAEGEGTVVTIRLPLQF</sequence>
<feature type="transmembrane region" description="Helical" evidence="12">
    <location>
        <begin position="333"/>
        <end position="355"/>
    </location>
</feature>
<keyword evidence="8 15" id="KW-0418">Kinase</keyword>